<sequence>MLALTFDDGPDPRGTPAVLEALEAVGVTATFFVLGERVVAHSALLRRVIEAGHNLEVHGYEHLRHPESTRETVARDLDKALDVLADAGIEPTRWRIPWGHLAAFTPPLARERGLDIVGWTSDTHDWRGDSASAMVETLHLEYGGIVLAHDGISVGARRDTARATAELVPLLVERARSEGLAPGPLTPTWPVPIPVGNPNFHPGVVQPA</sequence>
<dbReference type="GO" id="GO:0005975">
    <property type="term" value="P:carbohydrate metabolic process"/>
    <property type="evidence" value="ECO:0007669"/>
    <property type="project" value="InterPro"/>
</dbReference>
<dbReference type="AlphaFoldDB" id="A0A9X3MWL4"/>
<evidence type="ECO:0000313" key="3">
    <source>
        <dbReference type="Proteomes" id="UP001149140"/>
    </source>
</evidence>
<organism evidence="2 3">
    <name type="scientific">Solirubrobacter ginsenosidimutans</name>
    <dbReference type="NCBI Taxonomy" id="490573"/>
    <lineage>
        <taxon>Bacteria</taxon>
        <taxon>Bacillati</taxon>
        <taxon>Actinomycetota</taxon>
        <taxon>Thermoleophilia</taxon>
        <taxon>Solirubrobacterales</taxon>
        <taxon>Solirubrobacteraceae</taxon>
        <taxon>Solirubrobacter</taxon>
    </lineage>
</organism>
<dbReference type="PROSITE" id="PS51677">
    <property type="entry name" value="NODB"/>
    <property type="match status" value="1"/>
</dbReference>
<feature type="domain" description="NodB homology" evidence="1">
    <location>
        <begin position="1"/>
        <end position="183"/>
    </location>
</feature>
<dbReference type="InterPro" id="IPR011330">
    <property type="entry name" value="Glyco_hydro/deAcase_b/a-brl"/>
</dbReference>
<protein>
    <submittedName>
        <fullName evidence="2">Polysaccharide deacetylase family protein</fullName>
    </submittedName>
</protein>
<dbReference type="Gene3D" id="3.20.20.370">
    <property type="entry name" value="Glycoside hydrolase/deacetylase"/>
    <property type="match status" value="1"/>
</dbReference>
<keyword evidence="3" id="KW-1185">Reference proteome</keyword>
<reference evidence="2" key="1">
    <citation type="submission" date="2022-10" db="EMBL/GenBank/DDBJ databases">
        <title>The WGS of Solirubrobacter ginsenosidimutans DSM 21036.</title>
        <authorList>
            <person name="Jiang Z."/>
        </authorList>
    </citation>
    <scope>NUCLEOTIDE SEQUENCE</scope>
    <source>
        <strain evidence="2">DSM 21036</strain>
    </source>
</reference>
<dbReference type="RefSeq" id="WP_270041831.1">
    <property type="nucleotide sequence ID" value="NZ_JAPDOD010000019.1"/>
</dbReference>
<dbReference type="InterPro" id="IPR002509">
    <property type="entry name" value="NODB_dom"/>
</dbReference>
<evidence type="ECO:0000259" key="1">
    <source>
        <dbReference type="PROSITE" id="PS51677"/>
    </source>
</evidence>
<evidence type="ECO:0000313" key="2">
    <source>
        <dbReference type="EMBL" id="MDA0162590.1"/>
    </source>
</evidence>
<dbReference type="PANTHER" id="PTHR10587">
    <property type="entry name" value="GLYCOSYL TRANSFERASE-RELATED"/>
    <property type="match status" value="1"/>
</dbReference>
<dbReference type="Pfam" id="PF01522">
    <property type="entry name" value="Polysacc_deac_1"/>
    <property type="match status" value="1"/>
</dbReference>
<comment type="caution">
    <text evidence="2">The sequence shown here is derived from an EMBL/GenBank/DDBJ whole genome shotgun (WGS) entry which is preliminary data.</text>
</comment>
<dbReference type="GO" id="GO:0016810">
    <property type="term" value="F:hydrolase activity, acting on carbon-nitrogen (but not peptide) bonds"/>
    <property type="evidence" value="ECO:0007669"/>
    <property type="project" value="InterPro"/>
</dbReference>
<accession>A0A9X3MWL4</accession>
<dbReference type="PANTHER" id="PTHR10587:SF137">
    <property type="entry name" value="4-DEOXY-4-FORMAMIDO-L-ARABINOSE-PHOSPHOUNDECAPRENOL DEFORMYLASE ARND-RELATED"/>
    <property type="match status" value="1"/>
</dbReference>
<proteinExistence type="predicted"/>
<dbReference type="Proteomes" id="UP001149140">
    <property type="component" value="Unassembled WGS sequence"/>
</dbReference>
<dbReference type="EMBL" id="JAPDOD010000019">
    <property type="protein sequence ID" value="MDA0162590.1"/>
    <property type="molecule type" value="Genomic_DNA"/>
</dbReference>
<dbReference type="SUPFAM" id="SSF88713">
    <property type="entry name" value="Glycoside hydrolase/deacetylase"/>
    <property type="match status" value="1"/>
</dbReference>
<dbReference type="InterPro" id="IPR050248">
    <property type="entry name" value="Polysacc_deacetylase_ArnD"/>
</dbReference>
<name>A0A9X3MWL4_9ACTN</name>
<gene>
    <name evidence="2" type="ORF">OM076_20110</name>
</gene>